<organism evidence="9 10">
    <name type="scientific">Paludisphaera borealis</name>
    <dbReference type="NCBI Taxonomy" id="1387353"/>
    <lineage>
        <taxon>Bacteria</taxon>
        <taxon>Pseudomonadati</taxon>
        <taxon>Planctomycetota</taxon>
        <taxon>Planctomycetia</taxon>
        <taxon>Isosphaerales</taxon>
        <taxon>Isosphaeraceae</taxon>
        <taxon>Paludisphaera</taxon>
    </lineage>
</organism>
<evidence type="ECO:0000313" key="10">
    <source>
        <dbReference type="Proteomes" id="UP000186309"/>
    </source>
</evidence>
<keyword evidence="2" id="KW-1003">Cell membrane</keyword>
<evidence type="ECO:0000256" key="4">
    <source>
        <dbReference type="ARBA" id="ARBA00022679"/>
    </source>
</evidence>
<reference evidence="10" key="1">
    <citation type="submission" date="2016-12" db="EMBL/GenBank/DDBJ databases">
        <title>Comparative genomics of four Isosphaeraceae planctomycetes: a common pool of plasmids and glycoside hydrolase genes.</title>
        <authorList>
            <person name="Ivanova A."/>
        </authorList>
    </citation>
    <scope>NUCLEOTIDE SEQUENCE [LARGE SCALE GENOMIC DNA]</scope>
    <source>
        <strain evidence="10">PX4</strain>
    </source>
</reference>
<evidence type="ECO:0008006" key="11">
    <source>
        <dbReference type="Google" id="ProtNLM"/>
    </source>
</evidence>
<dbReference type="OrthoDB" id="231161at2"/>
<evidence type="ECO:0000256" key="8">
    <source>
        <dbReference type="SAM" id="Phobius"/>
    </source>
</evidence>
<evidence type="ECO:0000313" key="9">
    <source>
        <dbReference type="EMBL" id="APW63106.1"/>
    </source>
</evidence>
<protein>
    <recommendedName>
        <fullName evidence="11">Glycosyltransferase RgtA/B/C/D-like domain-containing protein</fullName>
    </recommendedName>
</protein>
<evidence type="ECO:0000256" key="1">
    <source>
        <dbReference type="ARBA" id="ARBA00004651"/>
    </source>
</evidence>
<keyword evidence="5 8" id="KW-0812">Transmembrane</keyword>
<evidence type="ECO:0000256" key="6">
    <source>
        <dbReference type="ARBA" id="ARBA00022989"/>
    </source>
</evidence>
<accession>A0A1U7CW27</accession>
<keyword evidence="6 8" id="KW-1133">Transmembrane helix</keyword>
<dbReference type="GO" id="GO:0005886">
    <property type="term" value="C:plasma membrane"/>
    <property type="evidence" value="ECO:0007669"/>
    <property type="project" value="UniProtKB-SubCell"/>
</dbReference>
<sequence>MNDQSKAKWLLGLVVLTALALRLAVMSTGSGRFDDPDNYLPLARSIAAGDGLTLRGRPTAYRPPLYPLILAPLAALSGERLLAAVAGLHLLLGAATAGLAFRTAERLGLGTMRATAAGLIVACDPVLAWQARFVMTETLAAFLLVAALAEFARGGRWSPCLAGGILGLAGLCRPSALPGAGLTVLAALVVPPGGARERFRRGAGIAIGVVVVLSPWVARNAWVFGEPVWTTTHGGYTLALGNNEVYYRDVLEGPPGRVWTGRDQWLWWDSVNKRTAGMSEPEADRLLRNSVVELARSRPRMFLRACLARLATFWSAVPAEGVYGRATRLITGAWTIPLWTALVLGAFHPRFRRWPGIAVPMAIVGLSVVHTLYWTDMRMRAPIVPAIALVAASAWWKKDQRAIAVSCVVSSTTGSA</sequence>
<name>A0A1U7CW27_9BACT</name>
<feature type="transmembrane region" description="Helical" evidence="8">
    <location>
        <begin position="81"/>
        <end position="100"/>
    </location>
</feature>
<evidence type="ECO:0000256" key="3">
    <source>
        <dbReference type="ARBA" id="ARBA00022676"/>
    </source>
</evidence>
<dbReference type="InterPro" id="IPR050297">
    <property type="entry name" value="LipidA_mod_glycosyltrf_83"/>
</dbReference>
<comment type="subcellular location">
    <subcellularLocation>
        <location evidence="1">Cell membrane</location>
        <topology evidence="1">Multi-pass membrane protein</topology>
    </subcellularLocation>
</comment>
<keyword evidence="4" id="KW-0808">Transferase</keyword>
<keyword evidence="3" id="KW-0328">Glycosyltransferase</keyword>
<dbReference type="Proteomes" id="UP000186309">
    <property type="component" value="Chromosome"/>
</dbReference>
<dbReference type="GO" id="GO:0009103">
    <property type="term" value="P:lipopolysaccharide biosynthetic process"/>
    <property type="evidence" value="ECO:0007669"/>
    <property type="project" value="UniProtKB-ARBA"/>
</dbReference>
<evidence type="ECO:0000256" key="7">
    <source>
        <dbReference type="ARBA" id="ARBA00023136"/>
    </source>
</evidence>
<dbReference type="KEGG" id="pbor:BSF38_04667"/>
<proteinExistence type="predicted"/>
<dbReference type="AlphaFoldDB" id="A0A1U7CW27"/>
<keyword evidence="10" id="KW-1185">Reference proteome</keyword>
<gene>
    <name evidence="9" type="ORF">BSF38_04667</name>
</gene>
<dbReference type="EMBL" id="CP019082">
    <property type="protein sequence ID" value="APW63106.1"/>
    <property type="molecule type" value="Genomic_DNA"/>
</dbReference>
<feature type="transmembrane region" description="Helical" evidence="8">
    <location>
        <begin position="329"/>
        <end position="347"/>
    </location>
</feature>
<evidence type="ECO:0000256" key="2">
    <source>
        <dbReference type="ARBA" id="ARBA00022475"/>
    </source>
</evidence>
<keyword evidence="7 8" id="KW-0472">Membrane</keyword>
<dbReference type="RefSeq" id="WP_076349504.1">
    <property type="nucleotide sequence ID" value="NZ_CP019082.1"/>
</dbReference>
<dbReference type="PANTHER" id="PTHR33908:SF11">
    <property type="entry name" value="MEMBRANE PROTEIN"/>
    <property type="match status" value="1"/>
</dbReference>
<dbReference type="GO" id="GO:0016763">
    <property type="term" value="F:pentosyltransferase activity"/>
    <property type="evidence" value="ECO:0007669"/>
    <property type="project" value="TreeGrafter"/>
</dbReference>
<feature type="transmembrane region" description="Helical" evidence="8">
    <location>
        <begin position="354"/>
        <end position="373"/>
    </location>
</feature>
<dbReference type="PANTHER" id="PTHR33908">
    <property type="entry name" value="MANNOSYLTRANSFERASE YKCB-RELATED"/>
    <property type="match status" value="1"/>
</dbReference>
<evidence type="ECO:0000256" key="5">
    <source>
        <dbReference type="ARBA" id="ARBA00022692"/>
    </source>
</evidence>
<dbReference type="STRING" id="1387353.BSF38_04667"/>